<comment type="function">
    <text evidence="7">Binds to the 23S rRNA.</text>
</comment>
<dbReference type="InterPro" id="IPR020070">
    <property type="entry name" value="Ribosomal_bL9_N"/>
</dbReference>
<dbReference type="InterPro" id="IPR000244">
    <property type="entry name" value="Ribosomal_bL9"/>
</dbReference>
<evidence type="ECO:0000313" key="10">
    <source>
        <dbReference type="EMBL" id="SMX54082.1"/>
    </source>
</evidence>
<protein>
    <recommendedName>
        <fullName evidence="6 7">Large ribosomal subunit protein bL9</fullName>
    </recommendedName>
</protein>
<dbReference type="GO" id="GO:0003735">
    <property type="term" value="F:structural constituent of ribosome"/>
    <property type="evidence" value="ECO:0007669"/>
    <property type="project" value="InterPro"/>
</dbReference>
<dbReference type="HAMAP" id="MF_00503">
    <property type="entry name" value="Ribosomal_bL9"/>
    <property type="match status" value="1"/>
</dbReference>
<dbReference type="Proteomes" id="UP000195514">
    <property type="component" value="Chromosome I"/>
</dbReference>
<dbReference type="Gene3D" id="3.10.430.100">
    <property type="entry name" value="Ribosomal protein L9, C-terminal domain"/>
    <property type="match status" value="1"/>
</dbReference>
<reference evidence="11" key="1">
    <citation type="submission" date="2017-05" db="EMBL/GenBank/DDBJ databases">
        <authorList>
            <person name="Kirkegaard R."/>
            <person name="Mcilroy J S."/>
        </authorList>
    </citation>
    <scope>NUCLEOTIDE SEQUENCE [LARGE SCALE GENOMIC DNA]</scope>
</reference>
<evidence type="ECO:0000256" key="8">
    <source>
        <dbReference type="SAM" id="MobiDB-lite"/>
    </source>
</evidence>
<organism evidence="10 11">
    <name type="scientific">Candidatus Brevifilum fermentans</name>
    <dbReference type="NCBI Taxonomy" id="1986204"/>
    <lineage>
        <taxon>Bacteria</taxon>
        <taxon>Bacillati</taxon>
        <taxon>Chloroflexota</taxon>
        <taxon>Anaerolineae</taxon>
        <taxon>Anaerolineales</taxon>
        <taxon>Anaerolineaceae</taxon>
        <taxon>Candidatus Brevifilum</taxon>
    </lineage>
</organism>
<dbReference type="GO" id="GO:0006412">
    <property type="term" value="P:translation"/>
    <property type="evidence" value="ECO:0007669"/>
    <property type="project" value="UniProtKB-UniRule"/>
</dbReference>
<evidence type="ECO:0000313" key="11">
    <source>
        <dbReference type="Proteomes" id="UP000195514"/>
    </source>
</evidence>
<dbReference type="SUPFAM" id="SSF55658">
    <property type="entry name" value="L9 N-domain-like"/>
    <property type="match status" value="1"/>
</dbReference>
<feature type="domain" description="Ribosomal protein L9" evidence="9">
    <location>
        <begin position="13"/>
        <end position="40"/>
    </location>
</feature>
<evidence type="ECO:0000256" key="6">
    <source>
        <dbReference type="ARBA" id="ARBA00035292"/>
    </source>
</evidence>
<evidence type="ECO:0000256" key="3">
    <source>
        <dbReference type="ARBA" id="ARBA00022884"/>
    </source>
</evidence>
<keyword evidence="4 7" id="KW-0689">Ribosomal protein</keyword>
<comment type="similarity">
    <text evidence="1 7">Belongs to the bacterial ribosomal protein bL9 family.</text>
</comment>
<keyword evidence="5 7" id="KW-0687">Ribonucleoprotein</keyword>
<dbReference type="EMBL" id="LT859958">
    <property type="protein sequence ID" value="SMX54082.1"/>
    <property type="molecule type" value="Genomic_DNA"/>
</dbReference>
<keyword evidence="2 7" id="KW-0699">rRNA-binding</keyword>
<dbReference type="SUPFAM" id="SSF55653">
    <property type="entry name" value="Ribosomal protein L9 C-domain"/>
    <property type="match status" value="1"/>
</dbReference>
<proteinExistence type="inferred from homology"/>
<accession>A0A1Y6K2Z7</accession>
<dbReference type="Gene3D" id="3.40.5.10">
    <property type="entry name" value="Ribosomal protein L9, N-terminal domain"/>
    <property type="match status" value="1"/>
</dbReference>
<evidence type="ECO:0000259" key="9">
    <source>
        <dbReference type="PROSITE" id="PS00651"/>
    </source>
</evidence>
<dbReference type="GO" id="GO:1990904">
    <property type="term" value="C:ribonucleoprotein complex"/>
    <property type="evidence" value="ECO:0007669"/>
    <property type="project" value="UniProtKB-KW"/>
</dbReference>
<evidence type="ECO:0000256" key="7">
    <source>
        <dbReference type="HAMAP-Rule" id="MF_00503"/>
    </source>
</evidence>
<evidence type="ECO:0000256" key="2">
    <source>
        <dbReference type="ARBA" id="ARBA00022730"/>
    </source>
</evidence>
<dbReference type="OrthoDB" id="9788336at2"/>
<evidence type="ECO:0000256" key="4">
    <source>
        <dbReference type="ARBA" id="ARBA00022980"/>
    </source>
</evidence>
<dbReference type="PANTHER" id="PTHR21368">
    <property type="entry name" value="50S RIBOSOMAL PROTEIN L9"/>
    <property type="match status" value="1"/>
</dbReference>
<keyword evidence="3 7" id="KW-0694">RNA-binding</keyword>
<gene>
    <name evidence="7 10" type="primary">rplI</name>
    <name evidence="10" type="ORF">CFX1CAM_1017</name>
</gene>
<feature type="region of interest" description="Disordered" evidence="8">
    <location>
        <begin position="170"/>
        <end position="196"/>
    </location>
</feature>
<dbReference type="InterPro" id="IPR036791">
    <property type="entry name" value="Ribosomal_bL9_C_sf"/>
</dbReference>
<dbReference type="GO" id="GO:0019843">
    <property type="term" value="F:rRNA binding"/>
    <property type="evidence" value="ECO:0007669"/>
    <property type="project" value="UniProtKB-UniRule"/>
</dbReference>
<keyword evidence="11" id="KW-1185">Reference proteome</keyword>
<dbReference type="KEGG" id="abat:CFX1CAM_1017"/>
<dbReference type="InterPro" id="IPR020594">
    <property type="entry name" value="Ribosomal_bL9_bac/chp"/>
</dbReference>
<dbReference type="PROSITE" id="PS00651">
    <property type="entry name" value="RIBOSOMAL_L9"/>
    <property type="match status" value="1"/>
</dbReference>
<evidence type="ECO:0000256" key="1">
    <source>
        <dbReference type="ARBA" id="ARBA00010605"/>
    </source>
</evidence>
<evidence type="ECO:0000256" key="5">
    <source>
        <dbReference type="ARBA" id="ARBA00023274"/>
    </source>
</evidence>
<dbReference type="Pfam" id="PF01281">
    <property type="entry name" value="Ribosomal_L9_N"/>
    <property type="match status" value="1"/>
</dbReference>
<dbReference type="GO" id="GO:0005840">
    <property type="term" value="C:ribosome"/>
    <property type="evidence" value="ECO:0007669"/>
    <property type="project" value="UniProtKB-KW"/>
</dbReference>
<dbReference type="InterPro" id="IPR036935">
    <property type="entry name" value="Ribosomal_bL9_N_sf"/>
</dbReference>
<dbReference type="AlphaFoldDB" id="A0A1Y6K2Z7"/>
<dbReference type="InterPro" id="IPR009027">
    <property type="entry name" value="Ribosomal_bL9/RNase_H1_N"/>
</dbReference>
<name>A0A1Y6K2Z7_9CHLR</name>
<dbReference type="NCBIfam" id="TIGR00158">
    <property type="entry name" value="L9"/>
    <property type="match status" value="1"/>
</dbReference>
<dbReference type="RefSeq" id="WP_087861962.1">
    <property type="nucleotide sequence ID" value="NZ_LT859958.1"/>
</dbReference>
<dbReference type="Pfam" id="PF03948">
    <property type="entry name" value="Ribosomal_L9_C"/>
    <property type="match status" value="1"/>
</dbReference>
<sequence length="196" mass="21562">MKVVLIKDVYKLGRAGEIKKVAAGYGRNYLIPQGLAIPASKGALQQAERIRIKATERRAALNEELSAISEVLGGKTLAFPVKASETGRLYGSVSRDEIVKAVFANYQIELERRQVETEPIRQIGAYTIPIHLTMDLVPEITVIVHREGEPPVQKTPASEEEALDEAEIALEGEEAPVDLEEILPDEVEDEAEHPEA</sequence>
<dbReference type="InterPro" id="IPR020069">
    <property type="entry name" value="Ribosomal_bL9_C"/>
</dbReference>